<reference evidence="2 3" key="1">
    <citation type="submission" date="2019-04" db="EMBL/GenBank/DDBJ databases">
        <title>Friends and foes A comparative genomics study of 23 Aspergillus species from section Flavi.</title>
        <authorList>
            <consortium name="DOE Joint Genome Institute"/>
            <person name="Kjaerbolling I."/>
            <person name="Vesth T."/>
            <person name="Frisvad J.C."/>
            <person name="Nybo J.L."/>
            <person name="Theobald S."/>
            <person name="Kildgaard S."/>
            <person name="Isbrandt T."/>
            <person name="Kuo A."/>
            <person name="Sato A."/>
            <person name="Lyhne E.K."/>
            <person name="Kogle M.E."/>
            <person name="Wiebenga A."/>
            <person name="Kun R.S."/>
            <person name="Lubbers R.J."/>
            <person name="Makela M.R."/>
            <person name="Barry K."/>
            <person name="Chovatia M."/>
            <person name="Clum A."/>
            <person name="Daum C."/>
            <person name="Haridas S."/>
            <person name="He G."/>
            <person name="LaButti K."/>
            <person name="Lipzen A."/>
            <person name="Mondo S."/>
            <person name="Riley R."/>
            <person name="Salamov A."/>
            <person name="Simmons B.A."/>
            <person name="Magnuson J.K."/>
            <person name="Henrissat B."/>
            <person name="Mortensen U.H."/>
            <person name="Larsen T.O."/>
            <person name="Devries R.P."/>
            <person name="Grigoriev I.V."/>
            <person name="Machida M."/>
            <person name="Baker S.E."/>
            <person name="Andersen M.R."/>
        </authorList>
    </citation>
    <scope>NUCLEOTIDE SEQUENCE [LARGE SCALE GENOMIC DNA]</scope>
    <source>
        <strain evidence="2 3">IBT 18842</strain>
    </source>
</reference>
<protein>
    <submittedName>
        <fullName evidence="2">Uncharacterized protein</fullName>
    </submittedName>
</protein>
<name>A0A5N6U3R0_ASPAV</name>
<dbReference type="Proteomes" id="UP000325780">
    <property type="component" value="Unassembled WGS sequence"/>
</dbReference>
<sequence length="1239" mass="138942">MSQTATQVLVKAKDDIAPNRKKEFEDHSLPRKILESDKKGSDPKGEPRDEAGQEKKVNEKSGIIEHPMTSNSSFNGGPPSAPSGKAVAKGSEGPGDSAPPGAPALSSDVPKGYPWQKGQKIIVAGYEYYEGFNSPLKYRKDERRTAYLKGGARLLEQFINEALRHPDGANRPCIDYLSLNTPPSPTRIESLVDLQVPANADIGKGKHTVTRNLPVVLETESLIQPPEFSVSIQNLSELVLRLPGWADQPHWHNTRTEFENGIGPRHEDTGRWMNERSAAIFSGARQREHLVDPNNHTFTEPFTTDRAEHDLEHDRALVNALGRVFATELPRTIDERETMLRILDHVENALSALGRNWTITWFAVAGVKEPWSEDRLTDVEKWKDLSHSLQSVLHNPPAVLGNDLTARLKDISHALVDSVEIEDILAWKLNLHYIIQQLQVILDGHNSPPNPREFLTPAQLPNYPLAADQQDDRVGELVSRLTIMGTMLEHLRVAQLIEIIEDAIAKTRLAALRVKSWRTESNDLRMLIFDETQPGSRNLRLSSLCHGAIEMARAGRNDRKGASVIYKMVHPLHREPLGNTLNNVEGNNLIIVVDADDLRRSGIDISRHLSWMKSTEDFVRNLQASQDPRHRLLQRCTHLIVRFDCDGVLYRHRVVGADNNENINLKLFFGQSEYAEGDLIQVKSSPTVGTSAAFTAGLSAYLINYDPDFAERRVEEAIAYGMHSSRELVGKGLQMHEWLLSYPDLWPRSMSDTRSSIRINTLDVPYYQIERGQEWEALRGHNIYALSRYIALHGPNTVLARVPTARFGDLCTADRAEQEGFRAIGNLVEGYLREMPKKPISIGVFGPPGAGKSFGVKQVIKDIADRLGKRTSTMVFNLSQLNNVEELVRSLHKIRDVVTKGELPLVLFDEFDSAFQTDFGWLKYFLAPMYDGEFNDKGHTHPIGGAIFVFIGGTSHSYEQFISDQHLVSSIRAKKPDFVSRLRGTVNVRGPDVLPVDEPLSRFFLYSQRSGVSKVEYSPLAKSSVTADKVVLYQPHLKDFKHLISQLIDFGKDGDIYGAHLGGVENLKVLADDIPTGQTPQAKVYDLDAPGEILDNSAISKVTYNHADQANGPISADNCQGTKKWLIKNNVEINATLKNEYEQRDRVRDLHMIRRAIMLNFQFKQHGLTKTERGYQVQEDVLRGLLKVPYFHHGSRSLESIVNMCRLYNGGIVSASLPAEQKLALQVDVNQFQKAMNSS</sequence>
<accession>A0A5N6U3R0</accession>
<dbReference type="AlphaFoldDB" id="A0A5N6U3R0"/>
<feature type="compositionally biased region" description="Basic and acidic residues" evidence="1">
    <location>
        <begin position="11"/>
        <end position="63"/>
    </location>
</feature>
<dbReference type="SUPFAM" id="SSF52540">
    <property type="entry name" value="P-loop containing nucleoside triphosphate hydrolases"/>
    <property type="match status" value="1"/>
</dbReference>
<gene>
    <name evidence="2" type="ORF">BDV25DRAFT_137314</name>
</gene>
<proteinExistence type="predicted"/>
<dbReference type="OrthoDB" id="5305673at2759"/>
<evidence type="ECO:0000313" key="3">
    <source>
        <dbReference type="Proteomes" id="UP000325780"/>
    </source>
</evidence>
<feature type="region of interest" description="Disordered" evidence="1">
    <location>
        <begin position="1"/>
        <end position="111"/>
    </location>
</feature>
<evidence type="ECO:0000313" key="2">
    <source>
        <dbReference type="EMBL" id="KAE8153069.1"/>
    </source>
</evidence>
<organism evidence="2 3">
    <name type="scientific">Aspergillus avenaceus</name>
    <dbReference type="NCBI Taxonomy" id="36643"/>
    <lineage>
        <taxon>Eukaryota</taxon>
        <taxon>Fungi</taxon>
        <taxon>Dikarya</taxon>
        <taxon>Ascomycota</taxon>
        <taxon>Pezizomycotina</taxon>
        <taxon>Eurotiomycetes</taxon>
        <taxon>Eurotiomycetidae</taxon>
        <taxon>Eurotiales</taxon>
        <taxon>Aspergillaceae</taxon>
        <taxon>Aspergillus</taxon>
        <taxon>Aspergillus subgen. Circumdati</taxon>
    </lineage>
</organism>
<dbReference type="InterPro" id="IPR027417">
    <property type="entry name" value="P-loop_NTPase"/>
</dbReference>
<feature type="compositionally biased region" description="Low complexity" evidence="1">
    <location>
        <begin position="90"/>
        <end position="107"/>
    </location>
</feature>
<evidence type="ECO:0000256" key="1">
    <source>
        <dbReference type="SAM" id="MobiDB-lite"/>
    </source>
</evidence>
<dbReference type="EMBL" id="ML742044">
    <property type="protein sequence ID" value="KAE8153069.1"/>
    <property type="molecule type" value="Genomic_DNA"/>
</dbReference>
<keyword evidence="3" id="KW-1185">Reference proteome</keyword>
<dbReference type="Gene3D" id="3.40.50.300">
    <property type="entry name" value="P-loop containing nucleotide triphosphate hydrolases"/>
    <property type="match status" value="1"/>
</dbReference>